<dbReference type="Pfam" id="PF13553">
    <property type="entry name" value="FIIND"/>
    <property type="match status" value="1"/>
</dbReference>
<dbReference type="PROSITE" id="PS51830">
    <property type="entry name" value="FIIND"/>
    <property type="match status" value="1"/>
</dbReference>
<reference evidence="8" key="1">
    <citation type="submission" date="2025-08" db="UniProtKB">
        <authorList>
            <consortium name="Ensembl"/>
        </authorList>
    </citation>
    <scope>IDENTIFICATION</scope>
</reference>
<dbReference type="Proteomes" id="UP000694389">
    <property type="component" value="Unassembled WGS sequence"/>
</dbReference>
<dbReference type="GO" id="GO:0005829">
    <property type="term" value="C:cytosol"/>
    <property type="evidence" value="ECO:0007669"/>
    <property type="project" value="UniProtKB-SubCell"/>
</dbReference>
<comment type="subcellular location">
    <subcellularLocation>
        <location evidence="1">Cytoplasm</location>
        <location evidence="1">Cytosol</location>
    </subcellularLocation>
</comment>
<evidence type="ECO:0008006" key="10">
    <source>
        <dbReference type="Google" id="ProtNLM"/>
    </source>
</evidence>
<dbReference type="InterPro" id="IPR011029">
    <property type="entry name" value="DEATH-like_dom_sf"/>
</dbReference>
<dbReference type="Gene3D" id="1.10.533.10">
    <property type="entry name" value="Death Domain, Fas"/>
    <property type="match status" value="1"/>
</dbReference>
<dbReference type="AlphaFoldDB" id="A0A8C4GH70"/>
<dbReference type="GO" id="GO:0042981">
    <property type="term" value="P:regulation of apoptotic process"/>
    <property type="evidence" value="ECO:0007669"/>
    <property type="project" value="InterPro"/>
</dbReference>
<evidence type="ECO:0000256" key="4">
    <source>
        <dbReference type="ARBA" id="ARBA00022859"/>
    </source>
</evidence>
<feature type="domain" description="FIIND" evidence="7">
    <location>
        <begin position="148"/>
        <end position="430"/>
    </location>
</feature>
<evidence type="ECO:0000259" key="6">
    <source>
        <dbReference type="PROSITE" id="PS50209"/>
    </source>
</evidence>
<dbReference type="PANTHER" id="PTHR46985">
    <property type="entry name" value="NACHT, LRR AND PYD DOMAINS-CONTAINING PROTEIN 1"/>
    <property type="match status" value="1"/>
</dbReference>
<dbReference type="PANTHER" id="PTHR46985:SF2">
    <property type="entry name" value="APOPTOSIS-ASSOCIATED SPECK-LIKE PROTEIN CONTAINING A CARD"/>
    <property type="match status" value="1"/>
</dbReference>
<evidence type="ECO:0000256" key="2">
    <source>
        <dbReference type="ARBA" id="ARBA00022490"/>
    </source>
</evidence>
<sequence length="515" mass="58693">MDPLTLAQILKGLSDRLEDTATDFRLALQVRDDLHLARAYRPPPYITYLFISSKVIITSITRRLIHRLTNFTWNHRSDCDVLEKMEQQSEQTSSEYHSHLLHPPDCLRSRTDSSCLSRSHSVPSLSLTTSADNKTFTRAKSLPDMLFKNSFEEFTPDITADENDESYRFQCSCPGLYQCSVTGLLFHMEGEGDVVYRIVPWDRRLLGQHHKQPAGPLFDIKCVQQSMCQLHLPHCEIRSTGGCGFLSVAHVNDDSIEFIVPHKITETHVIINITGFSAFGNVKDEDCPPDPVRALVLLFYRPPADPDLESLLNVLLLPTNVVLRDVLRIRKKLFGEDSLIQASPHCKLHPKQEYKLSTCPEDDSVLVQPTEAEFDCDNYDNYFPTFQVNLEKIMKHIKLFLRETKSPHSVWERRVCLSPSAVKRCVQGSSDERLLDIWSSFIDGISGPVLKSLLDKLFEKTVLTDSERESADEIQNKRDKARFVIETVKNKAAGSEMIDLLCEIDPFFSEHLGLI</sequence>
<accession>A0A8C4GH70</accession>
<dbReference type="Ensembl" id="ENSDLAT00005007809.2">
    <property type="protein sequence ID" value="ENSDLAP00005007197.2"/>
    <property type="gene ID" value="ENSDLAG00005003733.2"/>
</dbReference>
<protein>
    <recommendedName>
        <fullName evidence="10">Caspase recruitment domain-containing protein 8</fullName>
    </recommendedName>
</protein>
<dbReference type="InterPro" id="IPR001315">
    <property type="entry name" value="CARD"/>
</dbReference>
<dbReference type="PROSITE" id="PS50209">
    <property type="entry name" value="CARD"/>
    <property type="match status" value="1"/>
</dbReference>
<keyword evidence="3" id="KW-0399">Innate immunity</keyword>
<keyword evidence="9" id="KW-1185">Reference proteome</keyword>
<evidence type="ECO:0000256" key="1">
    <source>
        <dbReference type="ARBA" id="ARBA00004514"/>
    </source>
</evidence>
<dbReference type="SUPFAM" id="SSF47986">
    <property type="entry name" value="DEATH domain"/>
    <property type="match status" value="1"/>
</dbReference>
<dbReference type="GO" id="GO:0006954">
    <property type="term" value="P:inflammatory response"/>
    <property type="evidence" value="ECO:0007669"/>
    <property type="project" value="UniProtKB-KW"/>
</dbReference>
<dbReference type="Pfam" id="PF00619">
    <property type="entry name" value="CARD"/>
    <property type="match status" value="1"/>
</dbReference>
<feature type="domain" description="CARD" evidence="6">
    <location>
        <begin position="441"/>
        <end position="491"/>
    </location>
</feature>
<name>A0A8C4GH70_DICLA</name>
<organism evidence="8 9">
    <name type="scientific">Dicentrarchus labrax</name>
    <name type="common">European seabass</name>
    <name type="synonym">Morone labrax</name>
    <dbReference type="NCBI Taxonomy" id="13489"/>
    <lineage>
        <taxon>Eukaryota</taxon>
        <taxon>Metazoa</taxon>
        <taxon>Chordata</taxon>
        <taxon>Craniata</taxon>
        <taxon>Vertebrata</taxon>
        <taxon>Euteleostomi</taxon>
        <taxon>Actinopterygii</taxon>
        <taxon>Neopterygii</taxon>
        <taxon>Teleostei</taxon>
        <taxon>Neoteleostei</taxon>
        <taxon>Acanthomorphata</taxon>
        <taxon>Eupercaria</taxon>
        <taxon>Moronidae</taxon>
        <taxon>Dicentrarchus</taxon>
    </lineage>
</organism>
<keyword evidence="2" id="KW-0963">Cytoplasm</keyword>
<keyword evidence="4" id="KW-0391">Immunity</keyword>
<evidence type="ECO:0000256" key="3">
    <source>
        <dbReference type="ARBA" id="ARBA00022588"/>
    </source>
</evidence>
<reference evidence="8" key="2">
    <citation type="submission" date="2025-09" db="UniProtKB">
        <authorList>
            <consortium name="Ensembl"/>
        </authorList>
    </citation>
    <scope>IDENTIFICATION</scope>
</reference>
<evidence type="ECO:0000256" key="5">
    <source>
        <dbReference type="ARBA" id="ARBA00023198"/>
    </source>
</evidence>
<dbReference type="GeneTree" id="ENSGT00730000111912"/>
<keyword evidence="5" id="KW-0395">Inflammatory response</keyword>
<dbReference type="InterPro" id="IPR051249">
    <property type="entry name" value="NLRP_Inflammasome"/>
</dbReference>
<dbReference type="GO" id="GO:0045087">
    <property type="term" value="P:innate immune response"/>
    <property type="evidence" value="ECO:0007669"/>
    <property type="project" value="UniProtKB-KW"/>
</dbReference>
<dbReference type="Pfam" id="PF23679">
    <property type="entry name" value="UPA-FIIND"/>
    <property type="match status" value="1"/>
</dbReference>
<evidence type="ECO:0000313" key="8">
    <source>
        <dbReference type="Ensembl" id="ENSDLAP00005007197.2"/>
    </source>
</evidence>
<evidence type="ECO:0000313" key="9">
    <source>
        <dbReference type="Proteomes" id="UP000694389"/>
    </source>
</evidence>
<proteinExistence type="predicted"/>
<evidence type="ECO:0000259" key="7">
    <source>
        <dbReference type="PROSITE" id="PS51830"/>
    </source>
</evidence>
<dbReference type="InterPro" id="IPR025307">
    <property type="entry name" value="FIIND_dom"/>
</dbReference>